<feature type="region of interest" description="Disordered" evidence="1">
    <location>
        <begin position="912"/>
        <end position="974"/>
    </location>
</feature>
<feature type="compositionally biased region" description="Polar residues" evidence="1">
    <location>
        <begin position="703"/>
        <end position="717"/>
    </location>
</feature>
<evidence type="ECO:0000313" key="2">
    <source>
        <dbReference type="EMBL" id="THU80628.1"/>
    </source>
</evidence>
<feature type="compositionally biased region" description="Basic and acidic residues" evidence="1">
    <location>
        <begin position="1717"/>
        <end position="1736"/>
    </location>
</feature>
<evidence type="ECO:0000313" key="3">
    <source>
        <dbReference type="Proteomes" id="UP000297245"/>
    </source>
</evidence>
<feature type="region of interest" description="Disordered" evidence="1">
    <location>
        <begin position="1019"/>
        <end position="1113"/>
    </location>
</feature>
<feature type="compositionally biased region" description="Basic and acidic residues" evidence="1">
    <location>
        <begin position="1350"/>
        <end position="1380"/>
    </location>
</feature>
<feature type="compositionally biased region" description="Low complexity" evidence="1">
    <location>
        <begin position="1032"/>
        <end position="1056"/>
    </location>
</feature>
<feature type="compositionally biased region" description="Polar residues" evidence="1">
    <location>
        <begin position="1177"/>
        <end position="1187"/>
    </location>
</feature>
<gene>
    <name evidence="2" type="ORF">K435DRAFT_845039</name>
</gene>
<feature type="compositionally biased region" description="Polar residues" evidence="1">
    <location>
        <begin position="122"/>
        <end position="131"/>
    </location>
</feature>
<feature type="compositionally biased region" description="Polar residues" evidence="1">
    <location>
        <begin position="474"/>
        <end position="483"/>
    </location>
</feature>
<organism evidence="2 3">
    <name type="scientific">Dendrothele bispora (strain CBS 962.96)</name>
    <dbReference type="NCBI Taxonomy" id="1314807"/>
    <lineage>
        <taxon>Eukaryota</taxon>
        <taxon>Fungi</taxon>
        <taxon>Dikarya</taxon>
        <taxon>Basidiomycota</taxon>
        <taxon>Agaricomycotina</taxon>
        <taxon>Agaricomycetes</taxon>
        <taxon>Agaricomycetidae</taxon>
        <taxon>Agaricales</taxon>
        <taxon>Agaricales incertae sedis</taxon>
        <taxon>Dendrothele</taxon>
    </lineage>
</organism>
<feature type="compositionally biased region" description="Low complexity" evidence="1">
    <location>
        <begin position="1152"/>
        <end position="1163"/>
    </location>
</feature>
<feature type="region of interest" description="Disordered" evidence="1">
    <location>
        <begin position="1152"/>
        <end position="1224"/>
    </location>
</feature>
<feature type="region of interest" description="Disordered" evidence="1">
    <location>
        <begin position="249"/>
        <end position="373"/>
    </location>
</feature>
<dbReference type="Proteomes" id="UP000297245">
    <property type="component" value="Unassembled WGS sequence"/>
</dbReference>
<feature type="compositionally biased region" description="Low complexity" evidence="1">
    <location>
        <begin position="763"/>
        <end position="786"/>
    </location>
</feature>
<feature type="region of interest" description="Disordered" evidence="1">
    <location>
        <begin position="1497"/>
        <end position="1531"/>
    </location>
</feature>
<feature type="compositionally biased region" description="Polar residues" evidence="1">
    <location>
        <begin position="358"/>
        <end position="367"/>
    </location>
</feature>
<dbReference type="OrthoDB" id="3216045at2759"/>
<feature type="region of interest" description="Disordered" evidence="1">
    <location>
        <begin position="1"/>
        <end position="220"/>
    </location>
</feature>
<evidence type="ECO:0000256" key="1">
    <source>
        <dbReference type="SAM" id="MobiDB-lite"/>
    </source>
</evidence>
<feature type="compositionally biased region" description="Low complexity" evidence="1">
    <location>
        <begin position="1334"/>
        <end position="1345"/>
    </location>
</feature>
<feature type="compositionally biased region" description="Low complexity" evidence="1">
    <location>
        <begin position="446"/>
        <end position="466"/>
    </location>
</feature>
<feature type="region of interest" description="Disordered" evidence="1">
    <location>
        <begin position="1245"/>
        <end position="1380"/>
    </location>
</feature>
<feature type="region of interest" description="Disordered" evidence="1">
    <location>
        <begin position="703"/>
        <end position="722"/>
    </location>
</feature>
<feature type="region of interest" description="Disordered" evidence="1">
    <location>
        <begin position="654"/>
        <end position="686"/>
    </location>
</feature>
<sequence>MSTSVRTPHTRIPSVKSSSTNNYYPSSSVENPSSSNSHQASSTLPNNSHITPGRQPSYSVSFGTNSMGLSNGGIGASPSSSTSPSARSNKAGGSTISPSSGSGGSGGTGFKLRSLLPFGPNKSPTPISPNVSPSEPSNGSFGGFGSVRRSMTLQRERKLSGSGSGVSPSETTTPNTGTRERKGSIGKNGATSAPKTISHFGFRGSVGKGKGKGKVTTSYGDDIPVISIDKQSSGDGVNELGVYSGSKSMDVRRASSDTIVSGTGRLYPNSRSRSIDWGSAGRTASTTSVPESFSSTSQMRLAEELETDQDGDYESHPYTPYAHSSSSASTIPIYSPNAFESPLDSPDPLLLHQDPVQPLSNSLPNGSSHDHPIDLSTIIEADSSGISKHLPSATSSEASTSATNSRAQSEEPQPFPSKERYPANSVLSGLNDFLQPPIQAPPRSVSLHALRSSPSGSSASLTPSSGIEADASASLGTRSPSQSPHLQTPSPTLHPPLSPFEPPESSSSPVPTSGFRSPSSLSTLPSPFEPNLDSNLARRQSSGSPDYLDDSALELSVTDVDRQVRDAIRRSIDSAKKSRNSGGWLNDIDARVIDGEEPGDGFLNGPGEESRIEENEVEEMLNAGAGFRRPGNERVISTMSINFDALDPDLRTLLSPNRFTPNSTKAPSATTSASTAKSEAGLPNSTLSSVPVYSPVAASASTISPFSSPWSQGNGSATIIAPTPTVSRTTGIASIRSRKNALGMDLNVPGSSQFGLKTPSPTPSESSVPEVVSPISPTSTSSSSTPGSILPKPPPLPLPPQQIDTGTTGIVAAAKSALLGRRQAGQSSLPRLKPVVKQGQEPIQSNLTSTTVASLPGNANGTFKTTGAEAETLSSAEASFRTAPTSTTITTTIPSATISSISVSSIPCAPSAVCPPSSTTSSPRRQEQTPAQSSSVPVEIIPASPSSIYRTVSNSPSGSTSNIPTAMRDFSSTAPSSPLGGAFVLATSIPKVERADQRTFVDFGDGEVGRNEFSRYEPNRAATLGRAGGAGTRARMALSTRSSSPSPSASPSTVSSHSHKLASGLESRRPTSGTASTASGRRIASGDYPRAIDPTRLSPGRAHFHSPQSQGQALPEMLNDAASITSKSFWKGRHRRRSMSVGTDPRAAMIASASVSHSSSANATRGFLAASRRTRENSSVLSHNDSGSGRPGTSLSGSSYGGTSQRERGPSDGPMQLKKPPTMEWIGPRTAKAFKAAGLLDFDAPIGSTRPSEFSDVGREGTGMSSSKFGSLRSPSRITYSEFGSTARGKSSHRRPSVGTSGTGYFGLGGSPSPTSVIGSPTFAYRERDRETPTRSASTAPTSVSGASWLRDRDGERVERVDRERERDRVDRERERDRDYEEMVALKDRHATETGALLGALADSQRSARVLREEIAELRERLLDLERDNERMEGVCEELKMQNEEIKDGYQTSREEFEYRLEEEIDRANRAEQENTRLREECARLVGLEAEVERLRRNIGSTKGRHNQPYANSPLRHSSRPGSPSFEFDSGEVEGFGAHEVEMSAESDGNAEGASPVATKEFSTHTKSIHSPFLPPLSSPFPVATRIPHHHSSSALSDEDLDISRSRRISASSIFPVPPANMSLLMLEDSIHDMDAVDRQLLDNRSYQSSNFSGYSGQESPPSSPTIAIPLRQQEGSSSAHKSEKTHRPNASIASSQSPTTPSFSMMSGSPESLFLRPEHEMHLRDLDSKSFHFKLDDDEEEGIEEVPR</sequence>
<feature type="compositionally biased region" description="Polar residues" evidence="1">
    <location>
        <begin position="532"/>
        <end position="544"/>
    </location>
</feature>
<feature type="compositionally biased region" description="Polar residues" evidence="1">
    <location>
        <begin position="1648"/>
        <end position="1661"/>
    </location>
</feature>
<protein>
    <submittedName>
        <fullName evidence="2">Uncharacterized protein</fullName>
    </submittedName>
</protein>
<feature type="compositionally biased region" description="Polar residues" evidence="1">
    <location>
        <begin position="282"/>
        <end position="299"/>
    </location>
</feature>
<feature type="compositionally biased region" description="Low complexity" evidence="1">
    <location>
        <begin position="660"/>
        <end position="680"/>
    </location>
</feature>
<feature type="compositionally biased region" description="Low complexity" evidence="1">
    <location>
        <begin position="316"/>
        <end position="351"/>
    </location>
</feature>
<feature type="region of interest" description="Disordered" evidence="1">
    <location>
        <begin position="387"/>
        <end position="550"/>
    </location>
</feature>
<feature type="region of interest" description="Disordered" evidence="1">
    <location>
        <begin position="743"/>
        <end position="801"/>
    </location>
</feature>
<reference evidence="2 3" key="1">
    <citation type="journal article" date="2019" name="Nat. Ecol. Evol.">
        <title>Megaphylogeny resolves global patterns of mushroom evolution.</title>
        <authorList>
            <person name="Varga T."/>
            <person name="Krizsan K."/>
            <person name="Foldi C."/>
            <person name="Dima B."/>
            <person name="Sanchez-Garcia M."/>
            <person name="Sanchez-Ramirez S."/>
            <person name="Szollosi G.J."/>
            <person name="Szarkandi J.G."/>
            <person name="Papp V."/>
            <person name="Albert L."/>
            <person name="Andreopoulos W."/>
            <person name="Angelini C."/>
            <person name="Antonin V."/>
            <person name="Barry K.W."/>
            <person name="Bougher N.L."/>
            <person name="Buchanan P."/>
            <person name="Buyck B."/>
            <person name="Bense V."/>
            <person name="Catcheside P."/>
            <person name="Chovatia M."/>
            <person name="Cooper J."/>
            <person name="Damon W."/>
            <person name="Desjardin D."/>
            <person name="Finy P."/>
            <person name="Geml J."/>
            <person name="Haridas S."/>
            <person name="Hughes K."/>
            <person name="Justo A."/>
            <person name="Karasinski D."/>
            <person name="Kautmanova I."/>
            <person name="Kiss B."/>
            <person name="Kocsube S."/>
            <person name="Kotiranta H."/>
            <person name="LaButti K.M."/>
            <person name="Lechner B.E."/>
            <person name="Liimatainen K."/>
            <person name="Lipzen A."/>
            <person name="Lukacs Z."/>
            <person name="Mihaltcheva S."/>
            <person name="Morgado L.N."/>
            <person name="Niskanen T."/>
            <person name="Noordeloos M.E."/>
            <person name="Ohm R.A."/>
            <person name="Ortiz-Santana B."/>
            <person name="Ovrebo C."/>
            <person name="Racz N."/>
            <person name="Riley R."/>
            <person name="Savchenko A."/>
            <person name="Shiryaev A."/>
            <person name="Soop K."/>
            <person name="Spirin V."/>
            <person name="Szebenyi C."/>
            <person name="Tomsovsky M."/>
            <person name="Tulloss R.E."/>
            <person name="Uehling J."/>
            <person name="Grigoriev I.V."/>
            <person name="Vagvolgyi C."/>
            <person name="Papp T."/>
            <person name="Martin F.M."/>
            <person name="Miettinen O."/>
            <person name="Hibbett D.S."/>
            <person name="Nagy L.G."/>
        </authorList>
    </citation>
    <scope>NUCLEOTIDE SEQUENCE [LARGE SCALE GENOMIC DNA]</scope>
    <source>
        <strain evidence="2 3">CBS 962.96</strain>
    </source>
</reference>
<name>A0A4S8KYF0_DENBC</name>
<feature type="region of interest" description="Disordered" evidence="1">
    <location>
        <begin position="1648"/>
        <end position="1749"/>
    </location>
</feature>
<feature type="compositionally biased region" description="Polar residues" evidence="1">
    <location>
        <begin position="1070"/>
        <end position="1079"/>
    </location>
</feature>
<feature type="compositionally biased region" description="Polar residues" evidence="1">
    <location>
        <begin position="165"/>
        <end position="177"/>
    </location>
</feature>
<keyword evidence="3" id="KW-1185">Reference proteome</keyword>
<feature type="compositionally biased region" description="Polar residues" evidence="1">
    <location>
        <begin position="1692"/>
        <end position="1711"/>
    </location>
</feature>
<feature type="compositionally biased region" description="Polar residues" evidence="1">
    <location>
        <begin position="1263"/>
        <end position="1284"/>
    </location>
</feature>
<feature type="compositionally biased region" description="Gly residues" evidence="1">
    <location>
        <begin position="1301"/>
        <end position="1310"/>
    </location>
</feature>
<feature type="region of interest" description="Disordered" evidence="1">
    <location>
        <begin position="1544"/>
        <end position="1573"/>
    </location>
</feature>
<feature type="compositionally biased region" description="Polar residues" evidence="1">
    <location>
        <begin position="43"/>
        <end position="69"/>
    </location>
</feature>
<feature type="compositionally biased region" description="Polar residues" evidence="1">
    <location>
        <begin position="944"/>
        <end position="974"/>
    </location>
</feature>
<proteinExistence type="predicted"/>
<feature type="compositionally biased region" description="Low complexity" evidence="1">
    <location>
        <begin position="392"/>
        <end position="405"/>
    </location>
</feature>
<feature type="compositionally biased region" description="Low complexity" evidence="1">
    <location>
        <begin position="76"/>
        <end position="100"/>
    </location>
</feature>
<dbReference type="EMBL" id="ML179887">
    <property type="protein sequence ID" value="THU80628.1"/>
    <property type="molecule type" value="Genomic_DNA"/>
</dbReference>
<accession>A0A4S8KYF0</accession>
<feature type="compositionally biased region" description="Acidic residues" evidence="1">
    <location>
        <begin position="1737"/>
        <end position="1749"/>
    </location>
</feature>
<feature type="compositionally biased region" description="Low complexity" evidence="1">
    <location>
        <begin position="1192"/>
        <end position="1204"/>
    </location>
</feature>
<feature type="compositionally biased region" description="Pro residues" evidence="1">
    <location>
        <begin position="791"/>
        <end position="800"/>
    </location>
</feature>
<feature type="compositionally biased region" description="Low complexity" evidence="1">
    <location>
        <begin position="503"/>
        <end position="526"/>
    </location>
</feature>
<feature type="compositionally biased region" description="Low complexity" evidence="1">
    <location>
        <begin position="17"/>
        <end position="42"/>
    </location>
</feature>
<feature type="compositionally biased region" description="Pro residues" evidence="1">
    <location>
        <begin position="492"/>
        <end position="502"/>
    </location>
</feature>
<feature type="compositionally biased region" description="Low complexity" evidence="1">
    <location>
        <begin position="912"/>
        <end position="923"/>
    </location>
</feature>